<dbReference type="OrthoDB" id="9759607at2"/>
<dbReference type="Pfam" id="PF08447">
    <property type="entry name" value="PAS_3"/>
    <property type="match status" value="1"/>
</dbReference>
<proteinExistence type="predicted"/>
<dbReference type="PANTHER" id="PTHR44757:SF2">
    <property type="entry name" value="BIOFILM ARCHITECTURE MAINTENANCE PROTEIN MBAA"/>
    <property type="match status" value="1"/>
</dbReference>
<gene>
    <name evidence="4" type="ordered locus">UWK_03203</name>
</gene>
<sequence length="325" mass="37631">MSQFSRHREQVESTINQLRELINKLQILEDEYLRQEEKLFVISEFANDWEYWQAPDGHYKYVSPSCKVVTGYKPQEFYDDPALLKKIIAFDNWEKWKAHNHSMAKNGLVNPIEFKIHTKEGKSRWIHHICQTVTGRNGENLGVRGSNRDITELKKLQEKLKHMAGHDLLTGLPNRSLFLEHLKQTIKEAKRNGRMFAVVFIDLDDFKEINDTHGHEAGDTVLKKLAQELTGVTRENDIVARLGGDEFVGLFDVSHDADVGIIRRKIFDDVHNEIHCPTYNITIHYSFGVSIYPTDGTSVDTLLKKADLAMYLQKENNKAERKKNK</sequence>
<dbReference type="AlphaFoldDB" id="M1PJJ1"/>
<dbReference type="SUPFAM" id="SSF55785">
    <property type="entry name" value="PYP-like sensor domain (PAS domain)"/>
    <property type="match status" value="1"/>
</dbReference>
<reference evidence="5" key="1">
    <citation type="journal article" date="2013" name="Stand. Genomic Sci.">
        <title>Complete genome sequence of Desulfocapsa sulfexigens, a marine deltaproteobacterium specialized in disproportionating inorganic sulfur compounds.</title>
        <authorList>
            <person name="Finster K.W."/>
            <person name="Kjeldsen K.U."/>
            <person name="Kube M."/>
            <person name="Reinhardt R."/>
            <person name="Mussmann M."/>
            <person name="Amann R."/>
            <person name="Schreiber L."/>
        </authorList>
    </citation>
    <scope>NUCLEOTIDE SEQUENCE [LARGE SCALE GENOMIC DNA]</scope>
    <source>
        <strain evidence="5">DSM 10523 / SB164P1</strain>
    </source>
</reference>
<dbReference type="Pfam" id="PF00990">
    <property type="entry name" value="GGDEF"/>
    <property type="match status" value="1"/>
</dbReference>
<dbReference type="InterPro" id="IPR000160">
    <property type="entry name" value="GGDEF_dom"/>
</dbReference>
<dbReference type="SMART" id="SM00267">
    <property type="entry name" value="GGDEF"/>
    <property type="match status" value="1"/>
</dbReference>
<dbReference type="InterPro" id="IPR001610">
    <property type="entry name" value="PAC"/>
</dbReference>
<dbReference type="NCBIfam" id="TIGR00229">
    <property type="entry name" value="sensory_box"/>
    <property type="match status" value="1"/>
</dbReference>
<evidence type="ECO:0000256" key="1">
    <source>
        <dbReference type="SAM" id="Coils"/>
    </source>
</evidence>
<dbReference type="STRING" id="1167006.UWK_03203"/>
<evidence type="ECO:0000313" key="5">
    <source>
        <dbReference type="Proteomes" id="UP000011721"/>
    </source>
</evidence>
<dbReference type="InterPro" id="IPR029787">
    <property type="entry name" value="Nucleotide_cyclase"/>
</dbReference>
<protein>
    <submittedName>
        <fullName evidence="4">PAS domain S-box/diguanylate cyclase (GGDEF) domain-containing protein</fullName>
    </submittedName>
</protein>
<dbReference type="Gene3D" id="3.30.70.270">
    <property type="match status" value="1"/>
</dbReference>
<dbReference type="CDD" id="cd00130">
    <property type="entry name" value="PAS"/>
    <property type="match status" value="1"/>
</dbReference>
<dbReference type="eggNOG" id="COG2202">
    <property type="taxonomic scope" value="Bacteria"/>
</dbReference>
<evidence type="ECO:0000259" key="3">
    <source>
        <dbReference type="PROSITE" id="PS50887"/>
    </source>
</evidence>
<feature type="domain" description="GGDEF" evidence="3">
    <location>
        <begin position="194"/>
        <end position="325"/>
    </location>
</feature>
<feature type="domain" description="PAC" evidence="2">
    <location>
        <begin position="110"/>
        <end position="162"/>
    </location>
</feature>
<dbReference type="HOGENOM" id="CLU_000445_11_4_7"/>
<dbReference type="Gene3D" id="3.30.450.20">
    <property type="entry name" value="PAS domain"/>
    <property type="match status" value="1"/>
</dbReference>
<dbReference type="KEGG" id="dsf:UWK_03203"/>
<name>M1PJJ1_DESSD</name>
<dbReference type="Proteomes" id="UP000011721">
    <property type="component" value="Chromosome"/>
</dbReference>
<dbReference type="InterPro" id="IPR000700">
    <property type="entry name" value="PAS-assoc_C"/>
</dbReference>
<dbReference type="InterPro" id="IPR043128">
    <property type="entry name" value="Rev_trsase/Diguanyl_cyclase"/>
</dbReference>
<organism evidence="4 5">
    <name type="scientific">Desulfocapsa sulfexigens (strain DSM 10523 / SB164P1)</name>
    <dbReference type="NCBI Taxonomy" id="1167006"/>
    <lineage>
        <taxon>Bacteria</taxon>
        <taxon>Pseudomonadati</taxon>
        <taxon>Thermodesulfobacteriota</taxon>
        <taxon>Desulfobulbia</taxon>
        <taxon>Desulfobulbales</taxon>
        <taxon>Desulfocapsaceae</taxon>
        <taxon>Desulfocapsa</taxon>
    </lineage>
</organism>
<dbReference type="InterPro" id="IPR000014">
    <property type="entry name" value="PAS"/>
</dbReference>
<dbReference type="CDD" id="cd01949">
    <property type="entry name" value="GGDEF"/>
    <property type="match status" value="1"/>
</dbReference>
<keyword evidence="5" id="KW-1185">Reference proteome</keyword>
<dbReference type="PATRIC" id="fig|1167006.5.peg.3456"/>
<accession>M1PJJ1</accession>
<evidence type="ECO:0000259" key="2">
    <source>
        <dbReference type="PROSITE" id="PS50113"/>
    </source>
</evidence>
<dbReference type="PANTHER" id="PTHR44757">
    <property type="entry name" value="DIGUANYLATE CYCLASE DGCP"/>
    <property type="match status" value="1"/>
</dbReference>
<dbReference type="SMART" id="SM00086">
    <property type="entry name" value="PAC"/>
    <property type="match status" value="1"/>
</dbReference>
<feature type="coiled-coil region" evidence="1">
    <location>
        <begin position="1"/>
        <end position="38"/>
    </location>
</feature>
<dbReference type="PROSITE" id="PS50113">
    <property type="entry name" value="PAC"/>
    <property type="match status" value="1"/>
</dbReference>
<dbReference type="PROSITE" id="PS50887">
    <property type="entry name" value="GGDEF"/>
    <property type="match status" value="1"/>
</dbReference>
<dbReference type="EMBL" id="CP003985">
    <property type="protein sequence ID" value="AGF79730.1"/>
    <property type="molecule type" value="Genomic_DNA"/>
</dbReference>
<dbReference type="SUPFAM" id="SSF55073">
    <property type="entry name" value="Nucleotide cyclase"/>
    <property type="match status" value="1"/>
</dbReference>
<dbReference type="InterPro" id="IPR013655">
    <property type="entry name" value="PAS_fold_3"/>
</dbReference>
<evidence type="ECO:0000313" key="4">
    <source>
        <dbReference type="EMBL" id="AGF79730.1"/>
    </source>
</evidence>
<dbReference type="eggNOG" id="COG2199">
    <property type="taxonomic scope" value="Bacteria"/>
</dbReference>
<dbReference type="InterPro" id="IPR052155">
    <property type="entry name" value="Biofilm_reg_signaling"/>
</dbReference>
<keyword evidence="1" id="KW-0175">Coiled coil</keyword>
<dbReference type="InterPro" id="IPR035965">
    <property type="entry name" value="PAS-like_dom_sf"/>
</dbReference>
<dbReference type="NCBIfam" id="TIGR00254">
    <property type="entry name" value="GGDEF"/>
    <property type="match status" value="1"/>
</dbReference>
<dbReference type="RefSeq" id="WP_015405414.1">
    <property type="nucleotide sequence ID" value="NC_020304.1"/>
</dbReference>